<sequence length="458" mass="48941">MRLICPRCGAQYEVDDSVIPEAGRDVQCSGCGQTWFQPSAKMIAAEEARREDAQGAPEGWDVAEEPVPEPVSETPPEPAPSARPEPTPNPEPPPAAPEEASIFEAAESPEEEEDAVDWSEPFDMEEDVEPEPSELPPVTTPVIPRASTPEVQAEAEENIGEDTAEAAIAALMQAEQAPQEEPIAEVTAAPEPPPAPEEDYLEPDASEPLLSAERSEVGPAPRVGVVPRRALDENLLAILREEAEREAAARQAEGQSLETQEEMNLAPRAEEPGAQPARTADVMPRRVAPTTPAPKPKPKFEPVVEMPKPPPRPTAPAARQTLDFSDLSSADSDEEERAADLTEGPVQEPGARAAKRLPDIDEINSTLRASADRTGDLAAKGTPQMRAETRSGFRTGFLSVVIVVAALVVLYIFAPRIGAAVPALLPVLETYVAMADTARLLLDGLLRMLIVKLQAAGG</sequence>
<feature type="compositionally biased region" description="Low complexity" evidence="1">
    <location>
        <begin position="97"/>
        <end position="106"/>
    </location>
</feature>
<evidence type="ECO:0000313" key="5">
    <source>
        <dbReference type="Proteomes" id="UP000186221"/>
    </source>
</evidence>
<evidence type="ECO:0000313" key="4">
    <source>
        <dbReference type="EMBL" id="SIT18525.1"/>
    </source>
</evidence>
<feature type="domain" description="Zinc finger/thioredoxin putative" evidence="3">
    <location>
        <begin position="1"/>
        <end position="36"/>
    </location>
</feature>
<feature type="transmembrane region" description="Helical" evidence="2">
    <location>
        <begin position="395"/>
        <end position="414"/>
    </location>
</feature>
<dbReference type="Proteomes" id="UP000186221">
    <property type="component" value="Unassembled WGS sequence"/>
</dbReference>
<dbReference type="EMBL" id="FTOG01000013">
    <property type="protein sequence ID" value="SIT18525.1"/>
    <property type="molecule type" value="Genomic_DNA"/>
</dbReference>
<feature type="region of interest" description="Disordered" evidence="1">
    <location>
        <begin position="45"/>
        <end position="157"/>
    </location>
</feature>
<feature type="compositionally biased region" description="Acidic residues" evidence="1">
    <location>
        <begin position="107"/>
        <end position="132"/>
    </location>
</feature>
<keyword evidence="2" id="KW-0812">Transmembrane</keyword>
<proteinExistence type="predicted"/>
<keyword evidence="2" id="KW-0472">Membrane</keyword>
<dbReference type="OrthoDB" id="7159357at2"/>
<feature type="compositionally biased region" description="Pro residues" evidence="1">
    <location>
        <begin position="73"/>
        <end position="96"/>
    </location>
</feature>
<dbReference type="RefSeq" id="WP_076486204.1">
    <property type="nucleotide sequence ID" value="NZ_FTOG01000013.1"/>
</dbReference>
<feature type="compositionally biased region" description="Low complexity" evidence="1">
    <location>
        <begin position="217"/>
        <end position="230"/>
    </location>
</feature>
<keyword evidence="2" id="KW-1133">Transmembrane helix</keyword>
<evidence type="ECO:0000256" key="2">
    <source>
        <dbReference type="SAM" id="Phobius"/>
    </source>
</evidence>
<feature type="region of interest" description="Disordered" evidence="1">
    <location>
        <begin position="245"/>
        <end position="354"/>
    </location>
</feature>
<dbReference type="STRING" id="453582.SAMN05421580_11367"/>
<feature type="compositionally biased region" description="Low complexity" evidence="1">
    <location>
        <begin position="175"/>
        <end position="189"/>
    </location>
</feature>
<keyword evidence="5" id="KW-1185">Reference proteome</keyword>
<reference evidence="5" key="1">
    <citation type="submission" date="2017-01" db="EMBL/GenBank/DDBJ databases">
        <authorList>
            <person name="Varghese N."/>
            <person name="Submissions S."/>
        </authorList>
    </citation>
    <scope>NUCLEOTIDE SEQUENCE [LARGE SCALE GENOMIC DNA]</scope>
    <source>
        <strain evidence="5">DSM 19945</strain>
    </source>
</reference>
<gene>
    <name evidence="4" type="ORF">SAMN05421580_11367</name>
</gene>
<dbReference type="AlphaFoldDB" id="A0A1N7Q6Q1"/>
<dbReference type="Pfam" id="PF13717">
    <property type="entry name" value="Zn_ribbon_4"/>
    <property type="match status" value="1"/>
</dbReference>
<feature type="region of interest" description="Disordered" evidence="1">
    <location>
        <begin position="175"/>
        <end position="230"/>
    </location>
</feature>
<name>A0A1N7Q6Q1_9RHOB</name>
<evidence type="ECO:0000256" key="1">
    <source>
        <dbReference type="SAM" id="MobiDB-lite"/>
    </source>
</evidence>
<feature type="compositionally biased region" description="Low complexity" evidence="1">
    <location>
        <begin position="315"/>
        <end position="330"/>
    </location>
</feature>
<evidence type="ECO:0000259" key="3">
    <source>
        <dbReference type="Pfam" id="PF13717"/>
    </source>
</evidence>
<organism evidence="4 5">
    <name type="scientific">Rhodobacter aestuarii</name>
    <dbReference type="NCBI Taxonomy" id="453582"/>
    <lineage>
        <taxon>Bacteria</taxon>
        <taxon>Pseudomonadati</taxon>
        <taxon>Pseudomonadota</taxon>
        <taxon>Alphaproteobacteria</taxon>
        <taxon>Rhodobacterales</taxon>
        <taxon>Rhodobacter group</taxon>
        <taxon>Rhodobacter</taxon>
    </lineage>
</organism>
<feature type="compositionally biased region" description="Acidic residues" evidence="1">
    <location>
        <begin position="196"/>
        <end position="205"/>
    </location>
</feature>
<dbReference type="NCBIfam" id="TIGR02098">
    <property type="entry name" value="MJ0042_CXXC"/>
    <property type="match status" value="1"/>
</dbReference>
<dbReference type="InterPro" id="IPR011723">
    <property type="entry name" value="Znf/thioredoxin_put"/>
</dbReference>
<accession>A0A1N7Q6Q1</accession>
<protein>
    <submittedName>
        <fullName evidence="4">MJ0042 family finger-like domain-containing protein</fullName>
    </submittedName>
</protein>